<name>A0A517LA83_9PEZI</name>
<dbReference type="EMBL" id="CP042192">
    <property type="protein sequence ID" value="QDS72547.1"/>
    <property type="molecule type" value="Genomic_DNA"/>
</dbReference>
<dbReference type="Proteomes" id="UP000316270">
    <property type="component" value="Chromosome 8"/>
</dbReference>
<accession>A0A517LA83</accession>
<dbReference type="AlphaFoldDB" id="A0A517LA83"/>
<proteinExistence type="predicted"/>
<sequence length="204" mass="22587">MFTGNLEELYRNYVGSVLVGPSRGSEGNLSELDGARPDTGRARYNRSESFSPSPLPSKIKKSARTPPQLGRLDPNVNNHNFIRLPSQTMKRPNSTGVDSDSSKTAQNRFITNTASPSERGHVVDASSASSDISKAESFHERFWASKAGRRRESAKSFRVLGLSTTNIESLPRPAKWPTPVERVGRSSLVWLLKPFRKVDVGKKF</sequence>
<gene>
    <name evidence="2" type="ORF">FKW77_000450</name>
</gene>
<protein>
    <submittedName>
        <fullName evidence="2">Uncharacterized protein</fullName>
    </submittedName>
</protein>
<keyword evidence="3" id="KW-1185">Reference proteome</keyword>
<evidence type="ECO:0000313" key="2">
    <source>
        <dbReference type="EMBL" id="QDS72547.1"/>
    </source>
</evidence>
<evidence type="ECO:0000256" key="1">
    <source>
        <dbReference type="SAM" id="MobiDB-lite"/>
    </source>
</evidence>
<evidence type="ECO:0000313" key="3">
    <source>
        <dbReference type="Proteomes" id="UP000316270"/>
    </source>
</evidence>
<reference evidence="2 3" key="1">
    <citation type="submission" date="2019-07" db="EMBL/GenBank/DDBJ databases">
        <title>Finished genome of Venturia effusa.</title>
        <authorList>
            <person name="Young C.A."/>
            <person name="Cox M.P."/>
            <person name="Ganley A.R.D."/>
            <person name="David W.J."/>
        </authorList>
    </citation>
    <scope>NUCLEOTIDE SEQUENCE [LARGE SCALE GENOMIC DNA]</scope>
    <source>
        <strain evidence="3">albino</strain>
    </source>
</reference>
<feature type="region of interest" description="Disordered" evidence="1">
    <location>
        <begin position="20"/>
        <end position="78"/>
    </location>
</feature>
<organism evidence="2 3">
    <name type="scientific">Venturia effusa</name>
    <dbReference type="NCBI Taxonomy" id="50376"/>
    <lineage>
        <taxon>Eukaryota</taxon>
        <taxon>Fungi</taxon>
        <taxon>Dikarya</taxon>
        <taxon>Ascomycota</taxon>
        <taxon>Pezizomycotina</taxon>
        <taxon>Dothideomycetes</taxon>
        <taxon>Pleosporomycetidae</taxon>
        <taxon>Venturiales</taxon>
        <taxon>Venturiaceae</taxon>
        <taxon>Venturia</taxon>
    </lineage>
</organism>